<dbReference type="InterPro" id="IPR044951">
    <property type="entry name" value="SPC24-like"/>
</dbReference>
<organism evidence="3 4">
    <name type="scientific">Papaver atlanticum</name>
    <dbReference type="NCBI Taxonomy" id="357466"/>
    <lineage>
        <taxon>Eukaryota</taxon>
        <taxon>Viridiplantae</taxon>
        <taxon>Streptophyta</taxon>
        <taxon>Embryophyta</taxon>
        <taxon>Tracheophyta</taxon>
        <taxon>Spermatophyta</taxon>
        <taxon>Magnoliopsida</taxon>
        <taxon>Ranunculales</taxon>
        <taxon>Papaveraceae</taxon>
        <taxon>Papaveroideae</taxon>
        <taxon>Papaver</taxon>
    </lineage>
</organism>
<protein>
    <recommendedName>
        <fullName evidence="1">Kinetochore protein Spc24</fullName>
    </recommendedName>
</protein>
<keyword evidence="1" id="KW-0132">Cell division</keyword>
<keyword evidence="1" id="KW-0995">Kinetochore</keyword>
<dbReference type="AlphaFoldDB" id="A0AAD4RWY0"/>
<proteinExistence type="inferred from homology"/>
<feature type="coiled-coil region" evidence="2">
    <location>
        <begin position="51"/>
        <end position="107"/>
    </location>
</feature>
<accession>A0AAD4RWY0</accession>
<evidence type="ECO:0000256" key="1">
    <source>
        <dbReference type="RuleBase" id="RU368011"/>
    </source>
</evidence>
<dbReference type="GO" id="GO:0051983">
    <property type="term" value="P:regulation of chromosome segregation"/>
    <property type="evidence" value="ECO:0007669"/>
    <property type="project" value="InterPro"/>
</dbReference>
<comment type="function">
    <text evidence="1">Acts as a component of the essential kinetochore-associated NDC80 complex, which is required for chromosome segregation and spindle checkpoint activity.</text>
</comment>
<keyword evidence="4" id="KW-1185">Reference proteome</keyword>
<dbReference type="GO" id="GO:0005634">
    <property type="term" value="C:nucleus"/>
    <property type="evidence" value="ECO:0007669"/>
    <property type="project" value="UniProtKB-SubCell"/>
</dbReference>
<dbReference type="Proteomes" id="UP001202328">
    <property type="component" value="Unassembled WGS sequence"/>
</dbReference>
<keyword evidence="1" id="KW-0539">Nucleus</keyword>
<dbReference type="Gene3D" id="3.30.160.570">
    <property type="entry name" value="Ncd80 complex, Spc24 subunit"/>
    <property type="match status" value="1"/>
</dbReference>
<evidence type="ECO:0000256" key="2">
    <source>
        <dbReference type="SAM" id="Coils"/>
    </source>
</evidence>
<comment type="caution">
    <text evidence="3">The sequence shown here is derived from an EMBL/GenBank/DDBJ whole genome shotgun (WGS) entry which is preliminary data.</text>
</comment>
<dbReference type="InterPro" id="IPR013252">
    <property type="entry name" value="Ndc80_Spc24"/>
</dbReference>
<evidence type="ECO:0000313" key="3">
    <source>
        <dbReference type="EMBL" id="KAI3836774.1"/>
    </source>
</evidence>
<reference evidence="3" key="1">
    <citation type="submission" date="2022-04" db="EMBL/GenBank/DDBJ databases">
        <title>A functionally conserved STORR gene fusion in Papaver species that diverged 16.8 million years ago.</title>
        <authorList>
            <person name="Catania T."/>
        </authorList>
    </citation>
    <scope>NUCLEOTIDE SEQUENCE</scope>
    <source>
        <strain evidence="3">S-188037</strain>
    </source>
</reference>
<keyword evidence="1" id="KW-0498">Mitosis</keyword>
<keyword evidence="1" id="KW-0137">Centromere</keyword>
<name>A0AAD4RWY0_9MAGN</name>
<gene>
    <name evidence="3" type="ORF">MKW98_005107</name>
</gene>
<dbReference type="EMBL" id="JAJJMB010017633">
    <property type="protein sequence ID" value="KAI3836774.1"/>
    <property type="molecule type" value="Genomic_DNA"/>
</dbReference>
<sequence length="175" mass="20048">MGETATKIGVSSLMSYCDDLVKVLQNKKDINNLMQCTDSVKLLRSSCDGDFSEVQNSLEVYQKKIDECQQRINDMKTEIVSDADDKINDLEQQRVSIVEREQNLKKADKDEFREQRKLSMYASVTNIIPNMDTGTKISGHIVEREKRTVEVFEFETTDSSSSIEICNSLWKMINS</sequence>
<dbReference type="GO" id="GO:0051301">
    <property type="term" value="P:cell division"/>
    <property type="evidence" value="ECO:0007669"/>
    <property type="project" value="UniProtKB-UniRule"/>
</dbReference>
<keyword evidence="2" id="KW-0175">Coiled coil</keyword>
<dbReference type="Pfam" id="PF08286">
    <property type="entry name" value="Spc24"/>
    <property type="match status" value="1"/>
</dbReference>
<comment type="subunit">
    <text evidence="1">Component of the NDC80 complex.</text>
</comment>
<evidence type="ECO:0000313" key="4">
    <source>
        <dbReference type="Proteomes" id="UP001202328"/>
    </source>
</evidence>
<keyword evidence="1" id="KW-0131">Cell cycle</keyword>
<keyword evidence="1" id="KW-0158">Chromosome</keyword>
<comment type="similarity">
    <text evidence="1">Belongs to the SPC24 family.</text>
</comment>
<dbReference type="PANTHER" id="PTHR35730:SF2">
    <property type="entry name" value="KINETOCHORE PROTEIN SPC24 HOMOLOG-RELATED"/>
    <property type="match status" value="1"/>
</dbReference>
<comment type="subcellular location">
    <subcellularLocation>
        <location evidence="1">Nucleus</location>
    </subcellularLocation>
    <subcellularLocation>
        <location evidence="1">Chromosome</location>
        <location evidence="1">Centromere</location>
        <location evidence="1">Kinetochore</location>
    </subcellularLocation>
</comment>
<dbReference type="PANTHER" id="PTHR35730">
    <property type="entry name" value="KINETOCHORE PROTEIN SPC24 HOMOLOG-RELATED"/>
    <property type="match status" value="1"/>
</dbReference>
<dbReference type="GO" id="GO:0000776">
    <property type="term" value="C:kinetochore"/>
    <property type="evidence" value="ECO:0007669"/>
    <property type="project" value="UniProtKB-KW"/>
</dbReference>